<dbReference type="Proteomes" id="UP001344817">
    <property type="component" value="Unassembled WGS sequence"/>
</dbReference>
<evidence type="ECO:0000256" key="1">
    <source>
        <dbReference type="SAM" id="Phobius"/>
    </source>
</evidence>
<evidence type="ECO:0008006" key="4">
    <source>
        <dbReference type="Google" id="ProtNLM"/>
    </source>
</evidence>
<evidence type="ECO:0000313" key="2">
    <source>
        <dbReference type="EMBL" id="MEE3928533.1"/>
    </source>
</evidence>
<keyword evidence="3" id="KW-1185">Reference proteome</keyword>
<keyword evidence="1" id="KW-0472">Membrane</keyword>
<comment type="caution">
    <text evidence="2">The sequence shown here is derived from an EMBL/GenBank/DDBJ whole genome shotgun (WGS) entry which is preliminary data.</text>
</comment>
<dbReference type="EMBL" id="JAZDWZ010000010">
    <property type="protein sequence ID" value="MEE3928533.1"/>
    <property type="molecule type" value="Genomic_DNA"/>
</dbReference>
<reference evidence="2" key="1">
    <citation type="submission" date="2024-01" db="EMBL/GenBank/DDBJ databases">
        <title>Genome sequence of Mycoplasma ciconiae type strain DSM 25251.</title>
        <authorList>
            <person name="Spergser J."/>
        </authorList>
    </citation>
    <scope>NUCLEOTIDE SEQUENCE [LARGE SCALE GENOMIC DNA]</scope>
    <source>
        <strain evidence="2">DSM 25251</strain>
    </source>
</reference>
<gene>
    <name evidence="2" type="ORF">V2E24_03000</name>
</gene>
<accession>A0ABU7MM05</accession>
<dbReference type="RefSeq" id="WP_330500946.1">
    <property type="nucleotide sequence ID" value="NZ_JAZDWZ010000010.1"/>
</dbReference>
<feature type="transmembrane region" description="Helical" evidence="1">
    <location>
        <begin position="62"/>
        <end position="81"/>
    </location>
</feature>
<protein>
    <recommendedName>
        <fullName evidence="4">DUF4231 domain-containing protein</fullName>
    </recommendedName>
</protein>
<proteinExistence type="predicted"/>
<feature type="transmembrane region" description="Helical" evidence="1">
    <location>
        <begin position="29"/>
        <end position="50"/>
    </location>
</feature>
<organism evidence="2 3">
    <name type="scientific">Mycoplasmopsis ciconiae</name>
    <dbReference type="NCBI Taxonomy" id="561067"/>
    <lineage>
        <taxon>Bacteria</taxon>
        <taxon>Bacillati</taxon>
        <taxon>Mycoplasmatota</taxon>
        <taxon>Mycoplasmoidales</taxon>
        <taxon>Metamycoplasmataceae</taxon>
        <taxon>Mycoplasmopsis</taxon>
    </lineage>
</organism>
<evidence type="ECO:0000313" key="3">
    <source>
        <dbReference type="Proteomes" id="UP001344817"/>
    </source>
</evidence>
<keyword evidence="1" id="KW-1133">Transmembrane helix</keyword>
<keyword evidence="1" id="KW-0812">Transmembrane</keyword>
<sequence length="126" mass="14269">MKKINNKLSIKISDLDSISKRKYIVSRGIFVFSSLLTLLIAAATVLLNLFAIRFNAFPQETLALFISISIITFIITFLISIQSFLNIKNIKNIITSNIETNKNAIDLFKDNKTLTKEQVDQLTETL</sequence>
<name>A0ABU7MM05_9BACT</name>